<dbReference type="Pfam" id="PF11734">
    <property type="entry name" value="TilS_C"/>
    <property type="match status" value="1"/>
</dbReference>
<keyword evidence="11" id="KW-1185">Reference proteome</keyword>
<name>A0A198AEI9_9BACL</name>
<dbReference type="EC" id="6.3.4.19" evidence="8"/>
<accession>A0A198AEI9</accession>
<dbReference type="OrthoDB" id="9807403at2"/>
<dbReference type="AlphaFoldDB" id="A0A198AEI9"/>
<comment type="function">
    <text evidence="8">Ligates lysine onto the cytidine present at position 34 of the AUA codon-specific tRNA(Ile) that contains the anticodon CAU, in an ATP-dependent manner. Cytidine is converted to lysidine, thus changing the amino acid specificity of the tRNA from methionine to isoleucine.</text>
</comment>
<comment type="caution">
    <text evidence="10">The sequence shown here is derived from an EMBL/GenBank/DDBJ whole genome shotgun (WGS) entry which is preliminary data.</text>
</comment>
<evidence type="ECO:0000256" key="1">
    <source>
        <dbReference type="ARBA" id="ARBA00004496"/>
    </source>
</evidence>
<dbReference type="InterPro" id="IPR011063">
    <property type="entry name" value="TilS/TtcA_N"/>
</dbReference>
<evidence type="ECO:0000256" key="3">
    <source>
        <dbReference type="ARBA" id="ARBA00022598"/>
    </source>
</evidence>
<proteinExistence type="inferred from homology"/>
<dbReference type="NCBIfam" id="TIGR02432">
    <property type="entry name" value="lysidine_TilS_N"/>
    <property type="match status" value="1"/>
</dbReference>
<keyword evidence="6 8" id="KW-0067">ATP-binding</keyword>
<keyword evidence="2 8" id="KW-0963">Cytoplasm</keyword>
<reference evidence="10 11" key="1">
    <citation type="submission" date="2016-05" db="EMBL/GenBank/DDBJ databases">
        <title>Paenibacillus sp. 1ZS3-15 nov., isolated from the rhizosphere soil.</title>
        <authorList>
            <person name="Zhang X.X."/>
            <person name="Zhang J."/>
        </authorList>
    </citation>
    <scope>NUCLEOTIDE SEQUENCE [LARGE SCALE GENOMIC DNA]</scope>
    <source>
        <strain evidence="10 11">1ZS3-15</strain>
    </source>
</reference>
<dbReference type="RefSeq" id="WP_068663584.1">
    <property type="nucleotide sequence ID" value="NZ_LYPB01000056.1"/>
</dbReference>
<protein>
    <recommendedName>
        <fullName evidence="8">tRNA(Ile)-lysidine synthase</fullName>
        <ecNumber evidence="8">6.3.4.19</ecNumber>
    </recommendedName>
    <alternativeName>
        <fullName evidence="8">tRNA(Ile)-2-lysyl-cytidine synthase</fullName>
    </alternativeName>
    <alternativeName>
        <fullName evidence="8">tRNA(Ile)-lysidine synthetase</fullName>
    </alternativeName>
</protein>
<comment type="similarity">
    <text evidence="8">Belongs to the tRNA(Ile)-lysidine synthase family.</text>
</comment>
<dbReference type="PANTHER" id="PTHR43033:SF1">
    <property type="entry name" value="TRNA(ILE)-LYSIDINE SYNTHASE-RELATED"/>
    <property type="match status" value="1"/>
</dbReference>
<evidence type="ECO:0000256" key="6">
    <source>
        <dbReference type="ARBA" id="ARBA00022840"/>
    </source>
</evidence>
<evidence type="ECO:0000256" key="2">
    <source>
        <dbReference type="ARBA" id="ARBA00022490"/>
    </source>
</evidence>
<evidence type="ECO:0000313" key="10">
    <source>
        <dbReference type="EMBL" id="OAS19495.1"/>
    </source>
</evidence>
<evidence type="ECO:0000256" key="7">
    <source>
        <dbReference type="ARBA" id="ARBA00048539"/>
    </source>
</evidence>
<dbReference type="Gene3D" id="3.40.50.620">
    <property type="entry name" value="HUPs"/>
    <property type="match status" value="1"/>
</dbReference>
<keyword evidence="4 8" id="KW-0819">tRNA processing</keyword>
<dbReference type="Pfam" id="PF01171">
    <property type="entry name" value="ATP_bind_3"/>
    <property type="match status" value="1"/>
</dbReference>
<comment type="subcellular location">
    <subcellularLocation>
        <location evidence="1 8">Cytoplasm</location>
    </subcellularLocation>
</comment>
<dbReference type="Pfam" id="PF09179">
    <property type="entry name" value="TilS"/>
    <property type="match status" value="1"/>
</dbReference>
<dbReference type="Gene3D" id="1.20.59.20">
    <property type="match status" value="1"/>
</dbReference>
<feature type="binding site" evidence="8">
    <location>
        <begin position="30"/>
        <end position="35"/>
    </location>
    <ligand>
        <name>ATP</name>
        <dbReference type="ChEBI" id="CHEBI:30616"/>
    </ligand>
</feature>
<dbReference type="InterPro" id="IPR012795">
    <property type="entry name" value="tRNA_Ile_lys_synt_N"/>
</dbReference>
<dbReference type="GO" id="GO:0006400">
    <property type="term" value="P:tRNA modification"/>
    <property type="evidence" value="ECO:0007669"/>
    <property type="project" value="UniProtKB-UniRule"/>
</dbReference>
<keyword evidence="3 8" id="KW-0436">Ligase</keyword>
<dbReference type="InterPro" id="IPR014729">
    <property type="entry name" value="Rossmann-like_a/b/a_fold"/>
</dbReference>
<comment type="catalytic activity">
    <reaction evidence="7 8">
        <text>cytidine(34) in tRNA(Ile2) + L-lysine + ATP = lysidine(34) in tRNA(Ile2) + AMP + diphosphate + H(+)</text>
        <dbReference type="Rhea" id="RHEA:43744"/>
        <dbReference type="Rhea" id="RHEA-COMP:10625"/>
        <dbReference type="Rhea" id="RHEA-COMP:10670"/>
        <dbReference type="ChEBI" id="CHEBI:15378"/>
        <dbReference type="ChEBI" id="CHEBI:30616"/>
        <dbReference type="ChEBI" id="CHEBI:32551"/>
        <dbReference type="ChEBI" id="CHEBI:33019"/>
        <dbReference type="ChEBI" id="CHEBI:82748"/>
        <dbReference type="ChEBI" id="CHEBI:83665"/>
        <dbReference type="ChEBI" id="CHEBI:456215"/>
        <dbReference type="EC" id="6.3.4.19"/>
    </reaction>
</comment>
<feature type="domain" description="Lysidine-tRNA(Ile) synthetase C-terminal" evidence="9">
    <location>
        <begin position="394"/>
        <end position="467"/>
    </location>
</feature>
<comment type="domain">
    <text evidence="8">The N-terminal region contains the highly conserved SGGXDS motif, predicted to be a P-loop motif involved in ATP binding.</text>
</comment>
<dbReference type="SUPFAM" id="SSF82829">
    <property type="entry name" value="MesJ substrate recognition domain-like"/>
    <property type="match status" value="1"/>
</dbReference>
<dbReference type="NCBIfam" id="TIGR02433">
    <property type="entry name" value="lysidine_TilS_C"/>
    <property type="match status" value="1"/>
</dbReference>
<dbReference type="STRING" id="1850517.A8708_00870"/>
<dbReference type="InterPro" id="IPR012796">
    <property type="entry name" value="Lysidine-tRNA-synth_C"/>
</dbReference>
<dbReference type="GO" id="GO:0005737">
    <property type="term" value="C:cytoplasm"/>
    <property type="evidence" value="ECO:0007669"/>
    <property type="project" value="UniProtKB-SubCell"/>
</dbReference>
<dbReference type="GO" id="GO:0005524">
    <property type="term" value="F:ATP binding"/>
    <property type="evidence" value="ECO:0007669"/>
    <property type="project" value="UniProtKB-UniRule"/>
</dbReference>
<evidence type="ECO:0000313" key="11">
    <source>
        <dbReference type="Proteomes" id="UP000078454"/>
    </source>
</evidence>
<dbReference type="Proteomes" id="UP000078454">
    <property type="component" value="Unassembled WGS sequence"/>
</dbReference>
<dbReference type="GO" id="GO:0032267">
    <property type="term" value="F:tRNA(Ile)-lysidine synthase activity"/>
    <property type="evidence" value="ECO:0007669"/>
    <property type="project" value="UniProtKB-EC"/>
</dbReference>
<evidence type="ECO:0000256" key="4">
    <source>
        <dbReference type="ARBA" id="ARBA00022694"/>
    </source>
</evidence>
<dbReference type="SUPFAM" id="SSF56037">
    <property type="entry name" value="PheT/TilS domain"/>
    <property type="match status" value="1"/>
</dbReference>
<evidence type="ECO:0000256" key="5">
    <source>
        <dbReference type="ARBA" id="ARBA00022741"/>
    </source>
</evidence>
<evidence type="ECO:0000259" key="9">
    <source>
        <dbReference type="SMART" id="SM00977"/>
    </source>
</evidence>
<organism evidence="10 11">
    <name type="scientific">Paenibacillus oryzisoli</name>
    <dbReference type="NCBI Taxonomy" id="1850517"/>
    <lineage>
        <taxon>Bacteria</taxon>
        <taxon>Bacillati</taxon>
        <taxon>Bacillota</taxon>
        <taxon>Bacilli</taxon>
        <taxon>Bacillales</taxon>
        <taxon>Paenibacillaceae</taxon>
        <taxon>Paenibacillus</taxon>
    </lineage>
</organism>
<dbReference type="PANTHER" id="PTHR43033">
    <property type="entry name" value="TRNA(ILE)-LYSIDINE SYNTHASE-RELATED"/>
    <property type="match status" value="1"/>
</dbReference>
<dbReference type="EMBL" id="LYPB01000056">
    <property type="protein sequence ID" value="OAS19495.1"/>
    <property type="molecule type" value="Genomic_DNA"/>
</dbReference>
<dbReference type="HAMAP" id="MF_01161">
    <property type="entry name" value="tRNA_Ile_lys_synt"/>
    <property type="match status" value="1"/>
</dbReference>
<keyword evidence="5 8" id="KW-0547">Nucleotide-binding</keyword>
<dbReference type="InterPro" id="IPR015262">
    <property type="entry name" value="tRNA_Ile_lys_synt_subst-bd"/>
</dbReference>
<dbReference type="CDD" id="cd01992">
    <property type="entry name" value="TilS_N"/>
    <property type="match status" value="1"/>
</dbReference>
<dbReference type="InterPro" id="IPR012094">
    <property type="entry name" value="tRNA_Ile_lys_synt"/>
</dbReference>
<sequence>METDLVARVERRIEEEKLADAGDVIVVAVSGGPDSVALLHVLFRLAATHQWTIVVAHVNHQFRGSESDAEAGFVKELATGLALPCEIGVIDVPAYIEESSLNGQAAAREKRYEFLHRVANQYGAHRIALAHHADDQAETMLMRILRGTGPSGLVGMPERRREKKVELIRPFLRIYKSDIVNYCAQHEITYCKDSSNELRKYFRNRIRLDLMPMLKQYNEQLPESLNRLTDVMQAENDYLDGETDKIFRRIVTFQSNICRLNRSEFAELHVALQRRLIKLILNCLCLERERLVYTRIERVRELMLKDQMSNQVLQVDEQIYIVREYGSIQFQTFAPDPKPYAYEIRLTSNELELPDMNAKLIYAWMPLSSYKQAATSPDHNSDVFLDADHVELPLCLRSRRSGDRLEPLGLNGSKKVKDMFIDAKMPKARREAIPLLVDASGRILWIAGFRRSKHALVGPDTERVLHMKLVLQEHT</sequence>
<dbReference type="SUPFAM" id="SSF52402">
    <property type="entry name" value="Adenine nucleotide alpha hydrolases-like"/>
    <property type="match status" value="1"/>
</dbReference>
<dbReference type="SMART" id="SM00977">
    <property type="entry name" value="TilS_C"/>
    <property type="match status" value="1"/>
</dbReference>
<evidence type="ECO:0000256" key="8">
    <source>
        <dbReference type="HAMAP-Rule" id="MF_01161"/>
    </source>
</evidence>
<gene>
    <name evidence="8" type="primary">tilS</name>
    <name evidence="10" type="ORF">A8708_00870</name>
</gene>